<dbReference type="SUPFAM" id="SSF55729">
    <property type="entry name" value="Acyl-CoA N-acyltransferases (Nat)"/>
    <property type="match status" value="1"/>
</dbReference>
<dbReference type="GO" id="GO:0016747">
    <property type="term" value="F:acyltransferase activity, transferring groups other than amino-acyl groups"/>
    <property type="evidence" value="ECO:0007669"/>
    <property type="project" value="InterPro"/>
</dbReference>
<dbReference type="PROSITE" id="PS51186">
    <property type="entry name" value="GNAT"/>
    <property type="match status" value="1"/>
</dbReference>
<dbReference type="CDD" id="cd04301">
    <property type="entry name" value="NAT_SF"/>
    <property type="match status" value="1"/>
</dbReference>
<accession>A0A4S3JLM4</accession>
<sequence>MKIALSPINLHDPIQFSELQSQRLQCGWDNSPAHLLKWREMADHGRKSFFWITSTLSHDHDHNHNPDQKHEHKDQTERQTLIGHISLDSYSDLDDLSLASPDRSALTVQTFFIKHEYQRLGIGSQAMDLVEEMAREEPYGSPHCQYVTLSTLNRRHCYETGPVWDAAREILPPGYLDFCLADWYEKRGYVCWKSVWRDHEPDFQGRVLRVLVDFMRKGCL</sequence>
<reference evidence="2 5" key="2">
    <citation type="submission" date="2019-08" db="EMBL/GenBank/DDBJ databases">
        <title>The genome sequence of a newly discovered highly antifungal drug resistant Aspergillus species, Aspergillus tanneri NIH 1004.</title>
        <authorList>
            <person name="Mounaud S."/>
            <person name="Singh I."/>
            <person name="Joardar V."/>
            <person name="Pakala S."/>
            <person name="Pakala S."/>
            <person name="Venepally P."/>
            <person name="Chung J.K."/>
            <person name="Losada L."/>
            <person name="Nierman W.C."/>
        </authorList>
    </citation>
    <scope>NUCLEOTIDE SEQUENCE [LARGE SCALE GENOMIC DNA]</scope>
    <source>
        <strain evidence="2 5">NIH1004</strain>
    </source>
</reference>
<keyword evidence="4" id="KW-1185">Reference proteome</keyword>
<protein>
    <recommendedName>
        <fullName evidence="1">N-acetyltransferase domain-containing protein</fullName>
    </recommendedName>
</protein>
<dbReference type="VEuPathDB" id="FungiDB:EYZ11_006300"/>
<dbReference type="STRING" id="1220188.A0A4S3JLM4"/>
<evidence type="ECO:0000313" key="3">
    <source>
        <dbReference type="EMBL" id="THC94201.1"/>
    </source>
</evidence>
<feature type="domain" description="N-acetyltransferase" evidence="1">
    <location>
        <begin position="3"/>
        <end position="213"/>
    </location>
</feature>
<dbReference type="Pfam" id="PF00583">
    <property type="entry name" value="Acetyltransf_1"/>
    <property type="match status" value="1"/>
</dbReference>
<dbReference type="Proteomes" id="UP000324241">
    <property type="component" value="Unassembled WGS sequence"/>
</dbReference>
<dbReference type="OrthoDB" id="2326446at2759"/>
<dbReference type="Gene3D" id="3.40.630.30">
    <property type="match status" value="1"/>
</dbReference>
<dbReference type="GeneID" id="54327506"/>
<evidence type="ECO:0000313" key="4">
    <source>
        <dbReference type="Proteomes" id="UP000308092"/>
    </source>
</evidence>
<comment type="caution">
    <text evidence="3">The sequence shown here is derived from an EMBL/GenBank/DDBJ whole genome shotgun (WGS) entry which is preliminary data.</text>
</comment>
<organism evidence="3 4">
    <name type="scientific">Aspergillus tanneri</name>
    <dbReference type="NCBI Taxonomy" id="1220188"/>
    <lineage>
        <taxon>Eukaryota</taxon>
        <taxon>Fungi</taxon>
        <taxon>Dikarya</taxon>
        <taxon>Ascomycota</taxon>
        <taxon>Pezizomycotina</taxon>
        <taxon>Eurotiomycetes</taxon>
        <taxon>Eurotiomycetidae</taxon>
        <taxon>Eurotiales</taxon>
        <taxon>Aspergillaceae</taxon>
        <taxon>Aspergillus</taxon>
        <taxon>Aspergillus subgen. Circumdati</taxon>
    </lineage>
</organism>
<evidence type="ECO:0000313" key="2">
    <source>
        <dbReference type="EMBL" id="KAA8648917.1"/>
    </source>
</evidence>
<proteinExistence type="predicted"/>
<gene>
    <name evidence="2" type="ORF">ATNIH1004_004804</name>
    <name evidence="3" type="ORF">EYZ11_006300</name>
</gene>
<dbReference type="InterPro" id="IPR000182">
    <property type="entry name" value="GNAT_dom"/>
</dbReference>
<reference evidence="3 4" key="1">
    <citation type="submission" date="2019-03" db="EMBL/GenBank/DDBJ databases">
        <title>The genome sequence of a newly discovered highly antifungal drug resistant Aspergillus species, Aspergillus tanneri NIH 1004.</title>
        <authorList>
            <person name="Mounaud S."/>
            <person name="Singh I."/>
            <person name="Joardar V."/>
            <person name="Pakala S."/>
            <person name="Pakala S."/>
            <person name="Venepally P."/>
            <person name="Hoover J."/>
            <person name="Nierman W."/>
            <person name="Chung J."/>
            <person name="Losada L."/>
        </authorList>
    </citation>
    <scope>NUCLEOTIDE SEQUENCE [LARGE SCALE GENOMIC DNA]</scope>
    <source>
        <strain evidence="3 4">NIH1004</strain>
    </source>
</reference>
<evidence type="ECO:0000259" key="1">
    <source>
        <dbReference type="PROSITE" id="PS51186"/>
    </source>
</evidence>
<dbReference type="Proteomes" id="UP000308092">
    <property type="component" value="Unassembled WGS sequence"/>
</dbReference>
<dbReference type="RefSeq" id="XP_033428278.1">
    <property type="nucleotide sequence ID" value="XM_033569472.1"/>
</dbReference>
<dbReference type="InterPro" id="IPR016181">
    <property type="entry name" value="Acyl_CoA_acyltransferase"/>
</dbReference>
<dbReference type="AlphaFoldDB" id="A0A4S3JLM4"/>
<name>A0A4S3JLM4_9EURO</name>
<dbReference type="EMBL" id="QUQM01000003">
    <property type="protein sequence ID" value="KAA8648917.1"/>
    <property type="molecule type" value="Genomic_DNA"/>
</dbReference>
<evidence type="ECO:0000313" key="5">
    <source>
        <dbReference type="Proteomes" id="UP000324241"/>
    </source>
</evidence>
<dbReference type="EMBL" id="SOSA01000220">
    <property type="protein sequence ID" value="THC94201.1"/>
    <property type="molecule type" value="Genomic_DNA"/>
</dbReference>